<dbReference type="InterPro" id="IPR053137">
    <property type="entry name" value="NLR-like"/>
</dbReference>
<dbReference type="Gene3D" id="3.40.50.1580">
    <property type="entry name" value="Nucleoside phosphorylase domain"/>
    <property type="match status" value="1"/>
</dbReference>
<dbReference type="PANTHER" id="PTHR46082">
    <property type="entry name" value="ATP/GTP-BINDING PROTEIN-RELATED"/>
    <property type="match status" value="1"/>
</dbReference>
<reference evidence="4" key="1">
    <citation type="journal article" date="2005" name="Nature">
        <title>Sequencing of Aspergillus nidulans and comparative analysis with A. fumigatus and A. oryzae.</title>
        <authorList>
            <person name="Galagan J.E."/>
            <person name="Calvo S.E."/>
            <person name="Cuomo C."/>
            <person name="Ma L.J."/>
            <person name="Wortman J.R."/>
            <person name="Batzoglou S."/>
            <person name="Lee S.I."/>
            <person name="Basturkmen M."/>
            <person name="Spevak C.C."/>
            <person name="Clutterbuck J."/>
            <person name="Kapitonov V."/>
            <person name="Jurka J."/>
            <person name="Scazzocchio C."/>
            <person name="Farman M."/>
            <person name="Butler J."/>
            <person name="Purcell S."/>
            <person name="Harris S."/>
            <person name="Braus G.H."/>
            <person name="Draht O."/>
            <person name="Busch S."/>
            <person name="D'Enfert C."/>
            <person name="Bouchier C."/>
            <person name="Goldman G.H."/>
            <person name="Bell-Pedersen D."/>
            <person name="Griffiths-Jones S."/>
            <person name="Doonan J.H."/>
            <person name="Yu J."/>
            <person name="Vienken K."/>
            <person name="Pain A."/>
            <person name="Freitag M."/>
            <person name="Selker E.U."/>
            <person name="Archer D.B."/>
            <person name="Penalva M.A."/>
            <person name="Oakley B.R."/>
            <person name="Momany M."/>
            <person name="Tanaka T."/>
            <person name="Kumagai T."/>
            <person name="Asai K."/>
            <person name="Machida M."/>
            <person name="Nierman W.C."/>
            <person name="Denning D.W."/>
            <person name="Caddick M."/>
            <person name="Hynes M."/>
            <person name="Paoletti M."/>
            <person name="Fischer R."/>
            <person name="Miller B."/>
            <person name="Dyer P."/>
            <person name="Sachs M.S."/>
            <person name="Osmani S.A."/>
            <person name="Birren B.W."/>
        </authorList>
    </citation>
    <scope>NUCLEOTIDE SEQUENCE [LARGE SCALE GENOMIC DNA]</scope>
    <source>
        <strain evidence="4">FGSC A4 / ATCC 38163 / CBS 112.46 / NRRL 194 / M139</strain>
    </source>
</reference>
<feature type="chain" id="PRO_5010270418" description="Nucleoside phosphorylase domain-containing protein" evidence="1">
    <location>
        <begin position="24"/>
        <end position="335"/>
    </location>
</feature>
<evidence type="ECO:0000313" key="4">
    <source>
        <dbReference type="Proteomes" id="UP000000560"/>
    </source>
</evidence>
<dbReference type="InterPro" id="IPR000845">
    <property type="entry name" value="Nucleoside_phosphorylase_d"/>
</dbReference>
<dbReference type="OMA" id="DEAPCIV"/>
<accession>C8VER1</accession>
<protein>
    <recommendedName>
        <fullName evidence="2">Nucleoside phosphorylase domain-containing protein</fullName>
    </recommendedName>
</protein>
<organism evidence="3 4">
    <name type="scientific">Emericella nidulans (strain FGSC A4 / ATCC 38163 / CBS 112.46 / NRRL 194 / M139)</name>
    <name type="common">Aspergillus nidulans</name>
    <dbReference type="NCBI Taxonomy" id="227321"/>
    <lineage>
        <taxon>Eukaryota</taxon>
        <taxon>Fungi</taxon>
        <taxon>Dikarya</taxon>
        <taxon>Ascomycota</taxon>
        <taxon>Pezizomycotina</taxon>
        <taxon>Eurotiomycetes</taxon>
        <taxon>Eurotiomycetidae</taxon>
        <taxon>Eurotiales</taxon>
        <taxon>Aspergillaceae</taxon>
        <taxon>Aspergillus</taxon>
        <taxon>Aspergillus subgen. Nidulantes</taxon>
    </lineage>
</organism>
<dbReference type="eggNOG" id="KOG1840">
    <property type="taxonomic scope" value="Eukaryota"/>
</dbReference>
<gene>
    <name evidence="3" type="ORF">ANIA_08542</name>
</gene>
<keyword evidence="1" id="KW-0732">Signal</keyword>
<dbReference type="GO" id="GO:0009116">
    <property type="term" value="P:nucleoside metabolic process"/>
    <property type="evidence" value="ECO:0007669"/>
    <property type="project" value="InterPro"/>
</dbReference>
<evidence type="ECO:0000256" key="1">
    <source>
        <dbReference type="SAM" id="SignalP"/>
    </source>
</evidence>
<dbReference type="OrthoDB" id="1658288at2759"/>
<dbReference type="Proteomes" id="UP000000560">
    <property type="component" value="Chromosome V"/>
</dbReference>
<name>Q5AT38_EMENI</name>
<dbReference type="SUPFAM" id="SSF53167">
    <property type="entry name" value="Purine and uridine phosphorylases"/>
    <property type="match status" value="1"/>
</dbReference>
<dbReference type="PANTHER" id="PTHR46082:SF6">
    <property type="entry name" value="AAA+ ATPASE DOMAIN-CONTAINING PROTEIN-RELATED"/>
    <property type="match status" value="1"/>
</dbReference>
<proteinExistence type="predicted"/>
<accession>Q5AT38</accession>
<dbReference type="EMBL" id="BN001305">
    <property type="protein sequence ID" value="CBF80765.1"/>
    <property type="molecule type" value="Genomic_DNA"/>
</dbReference>
<evidence type="ECO:0000259" key="2">
    <source>
        <dbReference type="Pfam" id="PF01048"/>
    </source>
</evidence>
<dbReference type="HOGENOM" id="CLU_000288_34_22_1"/>
<dbReference type="GO" id="GO:0003824">
    <property type="term" value="F:catalytic activity"/>
    <property type="evidence" value="ECO:0007669"/>
    <property type="project" value="InterPro"/>
</dbReference>
<dbReference type="InParanoid" id="Q5AT38"/>
<sequence length="335" mass="36720">MRPKSRNDFAIAIICALPLEADAVEALFDEHYDRLGKYYGKQRRDANAYINGRIGKHDVVLCYMPGMGKGSAASVAASLRASYTGIELALVVGICGGAPPPPKYQDIFLGDVIISDSVIEYDFGRQYPGGFQRKTGVKDTLGRPGPEIRAFLNGLRAEKTRNELQSQTQQYLHTLQQRTKWCHPGVSDILFKASYLHKHYSHTSAAGCSCLGSDSFGQVCDQICEEALGKDCDDLNCDKGQQIRCREISEAKPISIYIGPVASADTVMKSGQHRDEIVKTEKVIGFEMEGAGVWENVPCIIIKGVCDYADSHKSKLWQAYAAATGASTAKAFLEY</sequence>
<feature type="signal peptide" evidence="1">
    <location>
        <begin position="1"/>
        <end position="23"/>
    </location>
</feature>
<dbReference type="KEGG" id="ani:ANIA_08542"/>
<dbReference type="GeneID" id="2868798"/>
<keyword evidence="4" id="KW-1185">Reference proteome</keyword>
<dbReference type="InterPro" id="IPR035994">
    <property type="entry name" value="Nucleoside_phosphorylase_sf"/>
</dbReference>
<reference evidence="4" key="2">
    <citation type="journal article" date="2009" name="Fungal Genet. Biol.">
        <title>The 2008 update of the Aspergillus nidulans genome annotation: a community effort.</title>
        <authorList>
            <person name="Wortman J.R."/>
            <person name="Gilsenan J.M."/>
            <person name="Joardar V."/>
            <person name="Deegan J."/>
            <person name="Clutterbuck J."/>
            <person name="Andersen M.R."/>
            <person name="Archer D."/>
            <person name="Bencina M."/>
            <person name="Braus G."/>
            <person name="Coutinho P."/>
            <person name="von Dohren H."/>
            <person name="Doonan J."/>
            <person name="Driessen A.J."/>
            <person name="Durek P."/>
            <person name="Espeso E."/>
            <person name="Fekete E."/>
            <person name="Flipphi M."/>
            <person name="Estrada C.G."/>
            <person name="Geysens S."/>
            <person name="Goldman G."/>
            <person name="de Groot P.W."/>
            <person name="Hansen K."/>
            <person name="Harris S.D."/>
            <person name="Heinekamp T."/>
            <person name="Helmstaedt K."/>
            <person name="Henrissat B."/>
            <person name="Hofmann G."/>
            <person name="Homan T."/>
            <person name="Horio T."/>
            <person name="Horiuchi H."/>
            <person name="James S."/>
            <person name="Jones M."/>
            <person name="Karaffa L."/>
            <person name="Karanyi Z."/>
            <person name="Kato M."/>
            <person name="Keller N."/>
            <person name="Kelly D.E."/>
            <person name="Kiel J.A."/>
            <person name="Kim J.M."/>
            <person name="van der Klei I.J."/>
            <person name="Klis F.M."/>
            <person name="Kovalchuk A."/>
            <person name="Krasevec N."/>
            <person name="Kubicek C.P."/>
            <person name="Liu B."/>
            <person name="Maccabe A."/>
            <person name="Meyer V."/>
            <person name="Mirabito P."/>
            <person name="Miskei M."/>
            <person name="Mos M."/>
            <person name="Mullins J."/>
            <person name="Nelson D.R."/>
            <person name="Nielsen J."/>
            <person name="Oakley B.R."/>
            <person name="Osmani S.A."/>
            <person name="Pakula T."/>
            <person name="Paszewski A."/>
            <person name="Paulsen I."/>
            <person name="Pilsyk S."/>
            <person name="Pocsi I."/>
            <person name="Punt P.J."/>
            <person name="Ram A.F."/>
            <person name="Ren Q."/>
            <person name="Robellet X."/>
            <person name="Robson G."/>
            <person name="Seiboth B."/>
            <person name="van Solingen P."/>
            <person name="Specht T."/>
            <person name="Sun J."/>
            <person name="Taheri-Talesh N."/>
            <person name="Takeshita N."/>
            <person name="Ussery D."/>
            <person name="vanKuyk P.A."/>
            <person name="Visser H."/>
            <person name="van de Vondervoort P.J."/>
            <person name="de Vries R.P."/>
            <person name="Walton J."/>
            <person name="Xiang X."/>
            <person name="Xiong Y."/>
            <person name="Zeng A.P."/>
            <person name="Brandt B.W."/>
            <person name="Cornell M.J."/>
            <person name="van den Hondel C.A."/>
            <person name="Visser J."/>
            <person name="Oliver S.G."/>
            <person name="Turner G."/>
        </authorList>
    </citation>
    <scope>GENOME REANNOTATION</scope>
    <source>
        <strain evidence="4">FGSC A4 / ATCC 38163 / CBS 112.46 / NRRL 194 / M139</strain>
    </source>
</reference>
<dbReference type="RefSeq" id="XP_681811.1">
    <property type="nucleotide sequence ID" value="XM_676719.1"/>
</dbReference>
<evidence type="ECO:0000313" key="3">
    <source>
        <dbReference type="EMBL" id="CBF80765.1"/>
    </source>
</evidence>
<dbReference type="AlphaFoldDB" id="Q5AT38"/>
<dbReference type="STRING" id="227321.Q5AT38"/>
<feature type="domain" description="Nucleoside phosphorylase" evidence="2">
    <location>
        <begin position="11"/>
        <end position="131"/>
    </location>
</feature>
<dbReference type="Pfam" id="PF01048">
    <property type="entry name" value="PNP_UDP_1"/>
    <property type="match status" value="1"/>
</dbReference>